<gene>
    <name evidence="1" type="ORF">ADJ77_05715</name>
    <name evidence="2" type="ORF">J5A51_12790</name>
</gene>
<sequence>MGIFDFFKKNKRKEQENDRCFLDVGEAEETDLWAEAYVAKPQCYAKEGKEPFLTFVITEGVNTILPMYPNESYKVGNGHFSDIRLTFVSTTKLGEVVDLPFFHCVPALSNYAVEIREPNVLIRGLNAAEMGVLISGVKQSLKRY</sequence>
<dbReference type="Proteomes" id="UP000682005">
    <property type="component" value="Chromosome 1"/>
</dbReference>
<dbReference type="KEGG" id="pfus:ADJ77_05715"/>
<evidence type="ECO:0000313" key="4">
    <source>
        <dbReference type="Proteomes" id="UP000682005"/>
    </source>
</evidence>
<evidence type="ECO:0000313" key="2">
    <source>
        <dbReference type="EMBL" id="QUB86928.1"/>
    </source>
</evidence>
<protein>
    <submittedName>
        <fullName evidence="1">Uncharacterized protein</fullName>
    </submittedName>
</protein>
<dbReference type="EMBL" id="CP072370">
    <property type="protein sequence ID" value="QUB86928.1"/>
    <property type="molecule type" value="Genomic_DNA"/>
</dbReference>
<accession>A0A0K1NJM0</accession>
<dbReference type="EMBL" id="CP012074">
    <property type="protein sequence ID" value="AKU69297.1"/>
    <property type="molecule type" value="Genomic_DNA"/>
</dbReference>
<dbReference type="eggNOG" id="ENOG50332D7">
    <property type="taxonomic scope" value="Bacteria"/>
</dbReference>
<keyword evidence="4" id="KW-1185">Reference proteome</keyword>
<reference evidence="1 3" key="1">
    <citation type="submission" date="2015-07" db="EMBL/GenBank/DDBJ databases">
        <authorList>
            <person name="Noorani M."/>
        </authorList>
    </citation>
    <scope>NUCLEOTIDE SEQUENCE [LARGE SCALE GENOMIC DNA]</scope>
    <source>
        <strain evidence="1 3">W1435</strain>
    </source>
</reference>
<dbReference type="RefSeq" id="WP_025078564.1">
    <property type="nucleotide sequence ID" value="NZ_BAKO01000018.1"/>
</dbReference>
<dbReference type="OrthoDB" id="1069541at2"/>
<organism evidence="1 3">
    <name type="scientific">Prevotella fusca JCM 17724</name>
    <dbReference type="NCBI Taxonomy" id="1236517"/>
    <lineage>
        <taxon>Bacteria</taxon>
        <taxon>Pseudomonadati</taxon>
        <taxon>Bacteroidota</taxon>
        <taxon>Bacteroidia</taxon>
        <taxon>Bacteroidales</taxon>
        <taxon>Prevotellaceae</taxon>
        <taxon>Prevotella</taxon>
    </lineage>
</organism>
<evidence type="ECO:0000313" key="3">
    <source>
        <dbReference type="Proteomes" id="UP000060345"/>
    </source>
</evidence>
<proteinExistence type="predicted"/>
<name>A0A0K1NJM0_9BACT</name>
<reference evidence="2 4" key="2">
    <citation type="submission" date="2021-03" db="EMBL/GenBank/DDBJ databases">
        <title>Human Oral Microbial Genomes.</title>
        <authorList>
            <person name="Johnston C.D."/>
            <person name="Chen T."/>
            <person name="Dewhirst F.E."/>
        </authorList>
    </citation>
    <scope>NUCLEOTIDE SEQUENCE [LARGE SCALE GENOMIC DNA]</scope>
    <source>
        <strain evidence="2 4">W1435</strain>
    </source>
</reference>
<dbReference type="Proteomes" id="UP000060345">
    <property type="component" value="Chromosome 1"/>
</dbReference>
<evidence type="ECO:0000313" key="1">
    <source>
        <dbReference type="EMBL" id="AKU69297.1"/>
    </source>
</evidence>
<dbReference type="AlphaFoldDB" id="A0A0K1NJM0"/>